<dbReference type="Pfam" id="PF14535">
    <property type="entry name" value="AMP-binding_C_2"/>
    <property type="match status" value="1"/>
</dbReference>
<dbReference type="Gene3D" id="3.40.50.12780">
    <property type="entry name" value="N-terminal domain of ligase-like"/>
    <property type="match status" value="1"/>
</dbReference>
<evidence type="ECO:0000313" key="5">
    <source>
        <dbReference type="EMBL" id="MDQ0395338.1"/>
    </source>
</evidence>
<organism evidence="5 6">
    <name type="scientific">Labrys monachus</name>
    <dbReference type="NCBI Taxonomy" id="217067"/>
    <lineage>
        <taxon>Bacteria</taxon>
        <taxon>Pseudomonadati</taxon>
        <taxon>Pseudomonadota</taxon>
        <taxon>Alphaproteobacteria</taxon>
        <taxon>Hyphomicrobiales</taxon>
        <taxon>Xanthobacteraceae</taxon>
        <taxon>Labrys</taxon>
    </lineage>
</organism>
<dbReference type="InterPro" id="IPR028154">
    <property type="entry name" value="AMP-dep_Lig_C"/>
</dbReference>
<dbReference type="Pfam" id="PF00501">
    <property type="entry name" value="AMP-binding"/>
    <property type="match status" value="1"/>
</dbReference>
<dbReference type="InterPro" id="IPR045851">
    <property type="entry name" value="AMP-bd_C_sf"/>
</dbReference>
<dbReference type="RefSeq" id="WP_307433940.1">
    <property type="nucleotide sequence ID" value="NZ_JAUSVK010000001.1"/>
</dbReference>
<dbReference type="EMBL" id="JAUSVK010000001">
    <property type="protein sequence ID" value="MDQ0395338.1"/>
    <property type="molecule type" value="Genomic_DNA"/>
</dbReference>
<dbReference type="NCBIfam" id="NF006624">
    <property type="entry name" value="PRK09192.1"/>
    <property type="match status" value="1"/>
</dbReference>
<dbReference type="CDD" id="cd05931">
    <property type="entry name" value="FAAL"/>
    <property type="match status" value="1"/>
</dbReference>
<keyword evidence="6" id="KW-1185">Reference proteome</keyword>
<accession>A0ABU0FL53</accession>
<evidence type="ECO:0000259" key="3">
    <source>
        <dbReference type="Pfam" id="PF00501"/>
    </source>
</evidence>
<evidence type="ECO:0000256" key="1">
    <source>
        <dbReference type="ARBA" id="ARBA00006432"/>
    </source>
</evidence>
<dbReference type="PANTHER" id="PTHR22754">
    <property type="entry name" value="DISCO-INTERACTING PROTEIN 2 DIP2 -RELATED"/>
    <property type="match status" value="1"/>
</dbReference>
<dbReference type="InterPro" id="IPR040097">
    <property type="entry name" value="FAAL/FAAC"/>
</dbReference>
<dbReference type="Proteomes" id="UP001237448">
    <property type="component" value="Unassembled WGS sequence"/>
</dbReference>
<dbReference type="InterPro" id="IPR000873">
    <property type="entry name" value="AMP-dep_synth/lig_dom"/>
</dbReference>
<name>A0ABU0FL53_9HYPH</name>
<comment type="caution">
    <text evidence="5">The sequence shown here is derived from an EMBL/GenBank/DDBJ whole genome shotgun (WGS) entry which is preliminary data.</text>
</comment>
<evidence type="ECO:0000313" key="6">
    <source>
        <dbReference type="Proteomes" id="UP001237448"/>
    </source>
</evidence>
<gene>
    <name evidence="5" type="ORF">J3R73_005130</name>
</gene>
<evidence type="ECO:0000259" key="4">
    <source>
        <dbReference type="Pfam" id="PF14535"/>
    </source>
</evidence>
<feature type="domain" description="AMP-dependent synthetase/ligase" evidence="3">
    <location>
        <begin position="43"/>
        <end position="418"/>
    </location>
</feature>
<comment type="similarity">
    <text evidence="1">Belongs to the ATP-dependent AMP-binding enzyme family.</text>
</comment>
<dbReference type="EC" id="6.2.1.-" evidence="5"/>
<evidence type="ECO:0000256" key="2">
    <source>
        <dbReference type="ARBA" id="ARBA00022598"/>
    </source>
</evidence>
<feature type="domain" description="AMP-dependent ligase C-terminal" evidence="4">
    <location>
        <begin position="462"/>
        <end position="552"/>
    </location>
</feature>
<dbReference type="InterPro" id="IPR042099">
    <property type="entry name" value="ANL_N_sf"/>
</dbReference>
<dbReference type="SUPFAM" id="SSF56801">
    <property type="entry name" value="Acetyl-CoA synthetase-like"/>
    <property type="match status" value="1"/>
</dbReference>
<proteinExistence type="inferred from homology"/>
<dbReference type="GO" id="GO:0016874">
    <property type="term" value="F:ligase activity"/>
    <property type="evidence" value="ECO:0007669"/>
    <property type="project" value="UniProtKB-KW"/>
</dbReference>
<reference evidence="5 6" key="1">
    <citation type="submission" date="2023-07" db="EMBL/GenBank/DDBJ databases">
        <title>Genomic Encyclopedia of Type Strains, Phase IV (KMG-IV): sequencing the most valuable type-strain genomes for metagenomic binning, comparative biology and taxonomic classification.</title>
        <authorList>
            <person name="Goeker M."/>
        </authorList>
    </citation>
    <scope>NUCLEOTIDE SEQUENCE [LARGE SCALE GENOMIC DNA]</scope>
    <source>
        <strain evidence="5 6">DSM 5896</strain>
    </source>
</reference>
<sequence length="568" mass="60425">MIDEREQDRLPERLADFQTLWEGLDYAARSEAGLRFYSSRGEMEQALSYRDLHVRASATARRLGSLGYPRGSRVGLIAATGPDFLAAFYGCQYAGLVPCPLPHTVYMGGREAYKARIAALLRAADASLALATGDLLSLVQEAGRLGWSGHALSYGALAERPDIGDLAPFAPDEDAYIQFSSGSTASPKGVRIGQRAILANTRAILTEAMRLTPADRSFSWLPFYHDMGLVGFSIAPMLGQCPVDYLATSSFARRPALWLKLMSDNATTITYAPGFGYELAVRRLGSDETAIDLSHLRIAGVGGDMIRADSLKAFAAALATSGFSEKAFLPSYGMAEATLAISFARSEGEIPVDRVDRSALEGSHRAVPASGPEARLFTICGKPLDGHDIVIVDRAGSPVADRVIGRILVRGPSLMTGYVADAQAGTPAIGPDGFFDTGDLGYRFDGDLVVTGRAKDLILHNGRNIWPQDVEWAIEQLPGLRPGSVAAFAVETADGRDELTVLVECSLAAALERSGRRRDVATAIASSQGVAAHVVLVRPGSLPFTSSGKLSRAGAKALYLSGNLVGLD</sequence>
<keyword evidence="2 5" id="KW-0436">Ligase</keyword>
<dbReference type="PANTHER" id="PTHR22754:SF32">
    <property type="entry name" value="DISCO-INTERACTING PROTEIN 2"/>
    <property type="match status" value="1"/>
</dbReference>
<protein>
    <submittedName>
        <fullName evidence="5">Fatty-acyl-CoA synthase</fullName>
        <ecNumber evidence="5">6.2.1.-</ecNumber>
    </submittedName>
</protein>
<dbReference type="Gene3D" id="3.30.300.30">
    <property type="match status" value="1"/>
</dbReference>